<dbReference type="InterPro" id="IPR043129">
    <property type="entry name" value="ATPase_NBD"/>
</dbReference>
<reference evidence="2 3" key="1">
    <citation type="submission" date="2019-05" db="EMBL/GenBank/DDBJ databases">
        <title>Nakamurella sp. N5BH11, whole genome shotgun sequence.</title>
        <authorList>
            <person name="Tuo L."/>
        </authorList>
    </citation>
    <scope>NUCLEOTIDE SEQUENCE [LARGE SCALE GENOMIC DNA]</scope>
    <source>
        <strain evidence="2 3">N5BH11</strain>
    </source>
</reference>
<organism evidence="2 3">
    <name type="scientific">Nakamurella flava</name>
    <dbReference type="NCBI Taxonomy" id="2576308"/>
    <lineage>
        <taxon>Bacteria</taxon>
        <taxon>Bacillati</taxon>
        <taxon>Actinomycetota</taxon>
        <taxon>Actinomycetes</taxon>
        <taxon>Nakamurellales</taxon>
        <taxon>Nakamurellaceae</taxon>
        <taxon>Nakamurella</taxon>
    </lineage>
</organism>
<evidence type="ECO:0000256" key="1">
    <source>
        <dbReference type="ARBA" id="ARBA00006479"/>
    </source>
</evidence>
<dbReference type="AlphaFoldDB" id="A0A4U6QPM2"/>
<dbReference type="Pfam" id="PF00480">
    <property type="entry name" value="ROK"/>
    <property type="match status" value="1"/>
</dbReference>
<dbReference type="PANTHER" id="PTHR18964:SF169">
    <property type="entry name" value="N-ACETYLMANNOSAMINE KINASE"/>
    <property type="match status" value="1"/>
</dbReference>
<dbReference type="RefSeq" id="WP_137449321.1">
    <property type="nucleotide sequence ID" value="NZ_SZZH01000001.1"/>
</dbReference>
<gene>
    <name evidence="2" type="ORF">FDO65_10975</name>
</gene>
<dbReference type="InterPro" id="IPR000600">
    <property type="entry name" value="ROK"/>
</dbReference>
<dbReference type="OrthoDB" id="8772678at2"/>
<comment type="caution">
    <text evidence="2">The sequence shown here is derived from an EMBL/GenBank/DDBJ whole genome shotgun (WGS) entry which is preliminary data.</text>
</comment>
<dbReference type="SUPFAM" id="SSF53067">
    <property type="entry name" value="Actin-like ATPase domain"/>
    <property type="match status" value="1"/>
</dbReference>
<dbReference type="EMBL" id="SZZH01000001">
    <property type="protein sequence ID" value="TKV62016.1"/>
    <property type="molecule type" value="Genomic_DNA"/>
</dbReference>
<keyword evidence="3" id="KW-1185">Reference proteome</keyword>
<comment type="similarity">
    <text evidence="1">Belongs to the ROK (NagC/XylR) family.</text>
</comment>
<protein>
    <submittedName>
        <fullName evidence="2">ROK family protein</fullName>
    </submittedName>
</protein>
<evidence type="ECO:0000313" key="3">
    <source>
        <dbReference type="Proteomes" id="UP000306985"/>
    </source>
</evidence>
<dbReference type="Proteomes" id="UP000306985">
    <property type="component" value="Unassembled WGS sequence"/>
</dbReference>
<proteinExistence type="inferred from homology"/>
<sequence length="314" mass="30737">MTATADVTADPSGGWALAIDIGGTKVDAALVSPTGEVLRDSLSRRPTGRTSSREQLSEAIRTAAAAALAALPAGDRVVGVGVGSAGPVDIPAGTVAPINLPAAKDLPVAGLLADLVPGARVALALDGTCIALAEHWLGALAGCDSALAMVVSTGVGGGFITDGRPVTGATGNAGHIGQIRVGPRNAEDPSAGTVEAMGAGPGTVAWARAQGWTGETGEDLAAAYRAGDEIARRAVARSAQAVGDGIATAATLYELQAVAIAGGFVNVADDYVAQVQAAVEASALHAYARAVRVTTSGLGGDGPLIGAAALILRS</sequence>
<dbReference type="Gene3D" id="3.30.420.40">
    <property type="match status" value="2"/>
</dbReference>
<accession>A0A4U6QPM2</accession>
<evidence type="ECO:0000313" key="2">
    <source>
        <dbReference type="EMBL" id="TKV62016.1"/>
    </source>
</evidence>
<dbReference type="PANTHER" id="PTHR18964">
    <property type="entry name" value="ROK (REPRESSOR, ORF, KINASE) FAMILY"/>
    <property type="match status" value="1"/>
</dbReference>
<name>A0A4U6QPM2_9ACTN</name>